<evidence type="ECO:0000256" key="1">
    <source>
        <dbReference type="SAM" id="MobiDB-lite"/>
    </source>
</evidence>
<proteinExistence type="predicted"/>
<accession>A0A5C3FSG9</accession>
<feature type="chain" id="PRO_5023060073" evidence="2">
    <location>
        <begin position="21"/>
        <end position="232"/>
    </location>
</feature>
<keyword evidence="2" id="KW-0732">Signal</keyword>
<protein>
    <submittedName>
        <fullName evidence="3">Uncharacterized protein</fullName>
    </submittedName>
</protein>
<reference evidence="3" key="1">
    <citation type="submission" date="2018-03" db="EMBL/GenBank/DDBJ databases">
        <authorList>
            <person name="Guldener U."/>
        </authorList>
    </citation>
    <scope>NUCLEOTIDE SEQUENCE [LARGE SCALE GENOMIC DNA]</scope>
    <source>
        <strain evidence="3">ATCC34888</strain>
    </source>
</reference>
<feature type="region of interest" description="Disordered" evidence="1">
    <location>
        <begin position="45"/>
        <end position="78"/>
    </location>
</feature>
<organism evidence="3 4">
    <name type="scientific">Pseudozyma antarctica</name>
    <name type="common">Yeast</name>
    <name type="synonym">Candida antarctica</name>
    <dbReference type="NCBI Taxonomy" id="84753"/>
    <lineage>
        <taxon>Eukaryota</taxon>
        <taxon>Fungi</taxon>
        <taxon>Dikarya</taxon>
        <taxon>Basidiomycota</taxon>
        <taxon>Ustilaginomycotina</taxon>
        <taxon>Ustilaginomycetes</taxon>
        <taxon>Ustilaginales</taxon>
        <taxon>Ustilaginaceae</taxon>
        <taxon>Moesziomyces</taxon>
    </lineage>
</organism>
<feature type="compositionally biased region" description="Low complexity" evidence="1">
    <location>
        <begin position="53"/>
        <end position="65"/>
    </location>
</feature>
<dbReference type="EMBL" id="OOIQ01000012">
    <property type="protein sequence ID" value="SPO47146.1"/>
    <property type="molecule type" value="Genomic_DNA"/>
</dbReference>
<evidence type="ECO:0000313" key="3">
    <source>
        <dbReference type="EMBL" id="SPO47146.1"/>
    </source>
</evidence>
<evidence type="ECO:0000313" key="4">
    <source>
        <dbReference type="Proteomes" id="UP000325008"/>
    </source>
</evidence>
<dbReference type="OrthoDB" id="10322442at2759"/>
<keyword evidence="4" id="KW-1185">Reference proteome</keyword>
<feature type="signal peptide" evidence="2">
    <location>
        <begin position="1"/>
        <end position="20"/>
    </location>
</feature>
<dbReference type="Proteomes" id="UP000325008">
    <property type="component" value="Unassembled WGS sequence"/>
</dbReference>
<name>A0A5C3FSG9_PSEA2</name>
<comment type="caution">
    <text evidence="3">The sequence shown here is derived from an EMBL/GenBank/DDBJ whole genome shotgun (WGS) entry which is preliminary data.</text>
</comment>
<dbReference type="AlphaFoldDB" id="A0A5C3FSG9"/>
<gene>
    <name evidence="3" type="ORF">PSANT_04833</name>
</gene>
<evidence type="ECO:0000256" key="2">
    <source>
        <dbReference type="SAM" id="SignalP"/>
    </source>
</evidence>
<sequence>MRITGAAFLLVAAIGWCASAQPVSSSEHGPAGIDLTLRLGQPSSFQPGVSSDGSITGSSQIHSSSLPHDVHSPEPVPQTHYEGVVDEETSRRSGWRRVDPADSVIQTQARLRRTWNKYSREHLDQPVAPIILDGMFSRRSALLFHRRWQRLRLAKSVMLRLDGGRTFTASELKLMRKRFKDWAKIAERLTPASGSVPASQEFQALASEDLALLHRLEDILRRHVPHMLSHAR</sequence>